<organism evidence="2 3">
    <name type="scientific">Dorcoceras hygrometricum</name>
    <dbReference type="NCBI Taxonomy" id="472368"/>
    <lineage>
        <taxon>Eukaryota</taxon>
        <taxon>Viridiplantae</taxon>
        <taxon>Streptophyta</taxon>
        <taxon>Embryophyta</taxon>
        <taxon>Tracheophyta</taxon>
        <taxon>Spermatophyta</taxon>
        <taxon>Magnoliopsida</taxon>
        <taxon>eudicotyledons</taxon>
        <taxon>Gunneridae</taxon>
        <taxon>Pentapetalae</taxon>
        <taxon>asterids</taxon>
        <taxon>lamiids</taxon>
        <taxon>Lamiales</taxon>
        <taxon>Gesneriaceae</taxon>
        <taxon>Didymocarpoideae</taxon>
        <taxon>Trichosporeae</taxon>
        <taxon>Loxocarpinae</taxon>
        <taxon>Dorcoceras</taxon>
    </lineage>
</organism>
<feature type="domain" description="DUF1995" evidence="1">
    <location>
        <begin position="2"/>
        <end position="103"/>
    </location>
</feature>
<reference evidence="2 3" key="1">
    <citation type="journal article" date="2015" name="Proc. Natl. Acad. Sci. U.S.A.">
        <title>The resurrection genome of Boea hygrometrica: A blueprint for survival of dehydration.</title>
        <authorList>
            <person name="Xiao L."/>
            <person name="Yang G."/>
            <person name="Zhang L."/>
            <person name="Yang X."/>
            <person name="Zhao S."/>
            <person name="Ji Z."/>
            <person name="Zhou Q."/>
            <person name="Hu M."/>
            <person name="Wang Y."/>
            <person name="Chen M."/>
            <person name="Xu Y."/>
            <person name="Jin H."/>
            <person name="Xiao X."/>
            <person name="Hu G."/>
            <person name="Bao F."/>
            <person name="Hu Y."/>
            <person name="Wan P."/>
            <person name="Li L."/>
            <person name="Deng X."/>
            <person name="Kuang T."/>
            <person name="Xiang C."/>
            <person name="Zhu J.K."/>
            <person name="Oliver M.J."/>
            <person name="He Y."/>
        </authorList>
    </citation>
    <scope>NUCLEOTIDE SEQUENCE [LARGE SCALE GENOMIC DNA]</scope>
    <source>
        <strain evidence="3">cv. XS01</strain>
    </source>
</reference>
<name>A0A2Z7A2F9_9LAMI</name>
<evidence type="ECO:0000313" key="2">
    <source>
        <dbReference type="EMBL" id="KZV06623.1"/>
    </source>
</evidence>
<dbReference type="OrthoDB" id="2082at2759"/>
<dbReference type="InterPro" id="IPR044687">
    <property type="entry name" value="LPA3"/>
</dbReference>
<dbReference type="InterPro" id="IPR018962">
    <property type="entry name" value="DUF1995"/>
</dbReference>
<accession>A0A2Z7A2F9</accession>
<dbReference type="PANTHER" id="PTHR34051">
    <property type="entry name" value="PROTEIN LOW PSII ACCUMULATION 3, CHLOROPLASTIC"/>
    <property type="match status" value="1"/>
</dbReference>
<keyword evidence="3" id="KW-1185">Reference proteome</keyword>
<dbReference type="PANTHER" id="PTHR34051:SF2">
    <property type="entry name" value="PROTEIN LPA3"/>
    <property type="match status" value="1"/>
</dbReference>
<gene>
    <name evidence="2" type="ORF">F511_45897</name>
</gene>
<sequence>MFINCSTRDLSSVEKYVETFASSTPTLLFNLELETLRADLGLLGFPSRDLHYRFLSQFSSVFYIRIREYSKTVAVAPYVVNYTGAIFRQYPGERQIFLAFKSGYFSSCFPRFSACLLKIFWFVSLHSSVPIGSLMVEKIVLIDYSMQPRLG</sequence>
<proteinExistence type="predicted"/>
<dbReference type="EMBL" id="KV072285">
    <property type="protein sequence ID" value="KZV06623.1"/>
    <property type="molecule type" value="Genomic_DNA"/>
</dbReference>
<dbReference type="Proteomes" id="UP000250235">
    <property type="component" value="Unassembled WGS sequence"/>
</dbReference>
<protein>
    <submittedName>
        <fullName evidence="2">Protein LOW PSII ACCUMULATION 3, chloroplastic</fullName>
    </submittedName>
</protein>
<dbReference type="Pfam" id="PF09353">
    <property type="entry name" value="DUF1995"/>
    <property type="match status" value="1"/>
</dbReference>
<dbReference type="AlphaFoldDB" id="A0A2Z7A2F9"/>
<evidence type="ECO:0000313" key="3">
    <source>
        <dbReference type="Proteomes" id="UP000250235"/>
    </source>
</evidence>
<evidence type="ECO:0000259" key="1">
    <source>
        <dbReference type="Pfam" id="PF09353"/>
    </source>
</evidence>